<keyword evidence="4" id="KW-0479">Metal-binding</keyword>
<dbReference type="Gene3D" id="3.30.420.40">
    <property type="match status" value="2"/>
</dbReference>
<keyword evidence="2" id="KW-0808">Transferase</keyword>
<dbReference type="STRING" id="36166.T1GLK2"/>
<dbReference type="PANTHER" id="PTHR11735">
    <property type="entry name" value="TRNA N6-ADENOSINE THREONYLCARBAMOYLTRANSFERASE"/>
    <property type="match status" value="1"/>
</dbReference>
<keyword evidence="3" id="KW-0819">tRNA processing</keyword>
<dbReference type="PANTHER" id="PTHR11735:SF6">
    <property type="entry name" value="TRNA N6-ADENOSINE THREONYLCARBAMOYLTRANSFERASE, MITOCHONDRIAL"/>
    <property type="match status" value="1"/>
</dbReference>
<dbReference type="InterPro" id="IPR017861">
    <property type="entry name" value="KAE1/TsaD"/>
</dbReference>
<dbReference type="CDD" id="cd24134">
    <property type="entry name" value="ASKHA_NBD_OSGEPL1_QRI7_euk"/>
    <property type="match status" value="1"/>
</dbReference>
<evidence type="ECO:0000313" key="8">
    <source>
        <dbReference type="EnsemblMetazoa" id="MESCA004409-PA"/>
    </source>
</evidence>
<comment type="catalytic activity">
    <reaction evidence="6">
        <text>L-threonylcarbamoyladenylate + adenosine(37) in tRNA = N(6)-L-threonylcarbamoyladenosine(37) in tRNA + AMP + H(+)</text>
        <dbReference type="Rhea" id="RHEA:37059"/>
        <dbReference type="Rhea" id="RHEA-COMP:10162"/>
        <dbReference type="Rhea" id="RHEA-COMP:10163"/>
        <dbReference type="ChEBI" id="CHEBI:15378"/>
        <dbReference type="ChEBI" id="CHEBI:73682"/>
        <dbReference type="ChEBI" id="CHEBI:74411"/>
        <dbReference type="ChEBI" id="CHEBI:74418"/>
        <dbReference type="ChEBI" id="CHEBI:456215"/>
        <dbReference type="EC" id="2.3.1.234"/>
    </reaction>
</comment>
<dbReference type="OMA" id="NAAMIGC"/>
<evidence type="ECO:0000256" key="6">
    <source>
        <dbReference type="ARBA" id="ARBA00048117"/>
    </source>
</evidence>
<keyword evidence="9" id="KW-1185">Reference proteome</keyword>
<evidence type="ECO:0000256" key="3">
    <source>
        <dbReference type="ARBA" id="ARBA00022694"/>
    </source>
</evidence>
<sequence>MEESEIDFECLDAIAVTNRPGLPMSLLIGLRYAKYLARKYSKPIIPIHHMEAHALMSRMENKIEFPYLCLLVSGGHTQLVLVKDPENYTLLGGSIDDAAGEAFDKIARRLKLNLIPEFQDMSGGQAIETAAMQATDSDRFNFPLPLMRYRDCRFSFAGLKNNANRTIEKCEKEFDIKPDEIIPNYQDFCAGLLKIVTRHLSHRTQRAIEFCMDKKMIPCENRSLVISGGVACNNYIFESLQGMAENYMFKTYRPRKELCNDNGVMIAWNGVERMQFNKNSMTTDYDSVDIIGKCSWEKTLVKLLKMHNCNLNGWICWGFKSKITRLLKMLLNLIPIDLMVASIAAKCPLAYRMCGLFKERRFCQNTDYI</sequence>
<evidence type="ECO:0000256" key="5">
    <source>
        <dbReference type="ARBA" id="ARBA00023315"/>
    </source>
</evidence>
<dbReference type="InterPro" id="IPR043129">
    <property type="entry name" value="ATPase_NBD"/>
</dbReference>
<reference evidence="9" key="1">
    <citation type="submission" date="2013-02" db="EMBL/GenBank/DDBJ databases">
        <authorList>
            <person name="Hughes D."/>
        </authorList>
    </citation>
    <scope>NUCLEOTIDE SEQUENCE</scope>
    <source>
        <strain>Durham</strain>
        <strain evidence="9">NC isolate 2 -- Noor lab</strain>
    </source>
</reference>
<dbReference type="SUPFAM" id="SSF53067">
    <property type="entry name" value="Actin-like ATPase domain"/>
    <property type="match status" value="2"/>
</dbReference>
<dbReference type="GO" id="GO:0008033">
    <property type="term" value="P:tRNA processing"/>
    <property type="evidence" value="ECO:0007669"/>
    <property type="project" value="UniProtKB-KW"/>
</dbReference>
<evidence type="ECO:0000256" key="1">
    <source>
        <dbReference type="ARBA" id="ARBA00012156"/>
    </source>
</evidence>
<feature type="domain" description="Gcp-like" evidence="7">
    <location>
        <begin position="1"/>
        <end position="268"/>
    </location>
</feature>
<dbReference type="EC" id="2.3.1.234" evidence="1"/>
<name>T1GLK2_MEGSC</name>
<evidence type="ECO:0000313" key="9">
    <source>
        <dbReference type="Proteomes" id="UP000015102"/>
    </source>
</evidence>
<dbReference type="PRINTS" id="PR00789">
    <property type="entry name" value="OSIALOPTASE"/>
</dbReference>
<dbReference type="AlphaFoldDB" id="T1GLK2"/>
<dbReference type="Proteomes" id="UP000015102">
    <property type="component" value="Unassembled WGS sequence"/>
</dbReference>
<dbReference type="InterPro" id="IPR000905">
    <property type="entry name" value="Gcp-like_dom"/>
</dbReference>
<evidence type="ECO:0000256" key="2">
    <source>
        <dbReference type="ARBA" id="ARBA00022679"/>
    </source>
</evidence>
<dbReference type="Pfam" id="PF00814">
    <property type="entry name" value="TsaD"/>
    <property type="match status" value="1"/>
</dbReference>
<dbReference type="GO" id="GO:0061711">
    <property type="term" value="F:tRNA N(6)-L-threonylcarbamoyladenine synthase activity"/>
    <property type="evidence" value="ECO:0007669"/>
    <property type="project" value="UniProtKB-EC"/>
</dbReference>
<dbReference type="NCBIfam" id="TIGR00329">
    <property type="entry name" value="gcp_kae1"/>
    <property type="match status" value="1"/>
</dbReference>
<dbReference type="EnsemblMetazoa" id="MESCA004409-RA">
    <property type="protein sequence ID" value="MESCA004409-PA"/>
    <property type="gene ID" value="MESCA004409"/>
</dbReference>
<dbReference type="HOGENOM" id="CLU_023208_1_2_1"/>
<evidence type="ECO:0000259" key="7">
    <source>
        <dbReference type="Pfam" id="PF00814"/>
    </source>
</evidence>
<reference evidence="8" key="2">
    <citation type="submission" date="2015-06" db="UniProtKB">
        <authorList>
            <consortium name="EnsemblMetazoa"/>
        </authorList>
    </citation>
    <scope>IDENTIFICATION</scope>
</reference>
<accession>T1GLK2</accession>
<keyword evidence="5" id="KW-0012">Acyltransferase</keyword>
<dbReference type="GO" id="GO:0005739">
    <property type="term" value="C:mitochondrion"/>
    <property type="evidence" value="ECO:0007669"/>
    <property type="project" value="TreeGrafter"/>
</dbReference>
<evidence type="ECO:0000256" key="4">
    <source>
        <dbReference type="ARBA" id="ARBA00022723"/>
    </source>
</evidence>
<proteinExistence type="predicted"/>
<organism evidence="8 9">
    <name type="scientific">Megaselia scalaris</name>
    <name type="common">Humpbacked fly</name>
    <name type="synonym">Phora scalaris</name>
    <dbReference type="NCBI Taxonomy" id="36166"/>
    <lineage>
        <taxon>Eukaryota</taxon>
        <taxon>Metazoa</taxon>
        <taxon>Ecdysozoa</taxon>
        <taxon>Arthropoda</taxon>
        <taxon>Hexapoda</taxon>
        <taxon>Insecta</taxon>
        <taxon>Pterygota</taxon>
        <taxon>Neoptera</taxon>
        <taxon>Endopterygota</taxon>
        <taxon>Diptera</taxon>
        <taxon>Brachycera</taxon>
        <taxon>Muscomorpha</taxon>
        <taxon>Platypezoidea</taxon>
        <taxon>Phoridae</taxon>
        <taxon>Megaseliini</taxon>
        <taxon>Megaselia</taxon>
    </lineage>
</organism>
<dbReference type="GO" id="GO:0046872">
    <property type="term" value="F:metal ion binding"/>
    <property type="evidence" value="ECO:0007669"/>
    <property type="project" value="UniProtKB-KW"/>
</dbReference>
<dbReference type="EMBL" id="CAQQ02027747">
    <property type="status" value="NOT_ANNOTATED_CDS"/>
    <property type="molecule type" value="Genomic_DNA"/>
</dbReference>
<protein>
    <recommendedName>
        <fullName evidence="1">N(6)-L-threonylcarbamoyladenine synthase</fullName>
        <ecNumber evidence="1">2.3.1.234</ecNumber>
    </recommendedName>
</protein>